<keyword evidence="10" id="KW-0915">Sodium</keyword>
<keyword evidence="10" id="KW-0406">Ion transport</keyword>
<keyword evidence="10" id="KW-0813">Transport</keyword>
<evidence type="ECO:0000256" key="9">
    <source>
        <dbReference type="ARBA" id="ARBA00049940"/>
    </source>
</evidence>
<dbReference type="AlphaFoldDB" id="A0A2A9EH32"/>
<dbReference type="RefSeq" id="WP_098458582.1">
    <property type="nucleotide sequence ID" value="NZ_PDJH01000001.1"/>
</dbReference>
<evidence type="ECO:0000256" key="3">
    <source>
        <dbReference type="ARBA" id="ARBA00022692"/>
    </source>
</evidence>
<reference evidence="11 12" key="1">
    <citation type="submission" date="2017-10" db="EMBL/GenBank/DDBJ databases">
        <title>Sequencing the genomes of 1000 actinobacteria strains.</title>
        <authorList>
            <person name="Klenk H.-P."/>
        </authorList>
    </citation>
    <scope>NUCLEOTIDE SEQUENCE [LARGE SCALE GENOMIC DNA]</scope>
    <source>
        <strain evidence="11 12">DSM 21574</strain>
    </source>
</reference>
<dbReference type="Proteomes" id="UP000221394">
    <property type="component" value="Unassembled WGS sequence"/>
</dbReference>
<sequence length="134" mass="13850">MTALLVVAVGAAVGAVLRALAERVQGAVLARALAQHGERWYLSPGWSTLVVNLVGTMLLGWAAGRYDVGQLGTTWLLALGTGVAGGLTTFSTLGVEIVDLARDRARARLALLVTTHVLLGLGCATIGYRLGTVV</sequence>
<dbReference type="GO" id="GO:0005886">
    <property type="term" value="C:plasma membrane"/>
    <property type="evidence" value="ECO:0007669"/>
    <property type="project" value="UniProtKB-SubCell"/>
</dbReference>
<dbReference type="EMBL" id="PDJH01000001">
    <property type="protein sequence ID" value="PFG37549.1"/>
    <property type="molecule type" value="Genomic_DNA"/>
</dbReference>
<evidence type="ECO:0000256" key="1">
    <source>
        <dbReference type="ARBA" id="ARBA00004651"/>
    </source>
</evidence>
<feature type="transmembrane region" description="Helical" evidence="10">
    <location>
        <begin position="75"/>
        <end position="95"/>
    </location>
</feature>
<keyword evidence="3 10" id="KW-0812">Transmembrane</keyword>
<keyword evidence="4 10" id="KW-1133">Transmembrane helix</keyword>
<dbReference type="Pfam" id="PF02537">
    <property type="entry name" value="CRCB"/>
    <property type="match status" value="1"/>
</dbReference>
<organism evidence="11 12">
    <name type="scientific">Flavimobilis soli</name>
    <dbReference type="NCBI Taxonomy" id="442709"/>
    <lineage>
        <taxon>Bacteria</taxon>
        <taxon>Bacillati</taxon>
        <taxon>Actinomycetota</taxon>
        <taxon>Actinomycetes</taxon>
        <taxon>Micrococcales</taxon>
        <taxon>Jonesiaceae</taxon>
        <taxon>Flavimobilis</taxon>
    </lineage>
</organism>
<name>A0A2A9EH32_9MICO</name>
<keyword evidence="2 10" id="KW-1003">Cell membrane</keyword>
<comment type="similarity">
    <text evidence="7 10">Belongs to the fluoride channel Fluc/FEX (TC 1.A.43) family.</text>
</comment>
<comment type="subcellular location">
    <subcellularLocation>
        <location evidence="1 10">Cell membrane</location>
        <topology evidence="1 10">Multi-pass membrane protein</topology>
    </subcellularLocation>
</comment>
<keyword evidence="12" id="KW-1185">Reference proteome</keyword>
<comment type="catalytic activity">
    <reaction evidence="8">
        <text>fluoride(in) = fluoride(out)</text>
        <dbReference type="Rhea" id="RHEA:76159"/>
        <dbReference type="ChEBI" id="CHEBI:17051"/>
    </reaction>
    <physiologicalReaction direction="left-to-right" evidence="8">
        <dbReference type="Rhea" id="RHEA:76160"/>
    </physiologicalReaction>
</comment>
<evidence type="ECO:0000256" key="2">
    <source>
        <dbReference type="ARBA" id="ARBA00022475"/>
    </source>
</evidence>
<keyword evidence="6 10" id="KW-0407">Ion channel</keyword>
<dbReference type="InterPro" id="IPR003691">
    <property type="entry name" value="FluC"/>
</dbReference>
<dbReference type="GO" id="GO:0062054">
    <property type="term" value="F:fluoride channel activity"/>
    <property type="evidence" value="ECO:0007669"/>
    <property type="project" value="UniProtKB-UniRule"/>
</dbReference>
<evidence type="ECO:0000313" key="12">
    <source>
        <dbReference type="Proteomes" id="UP000221394"/>
    </source>
</evidence>
<comment type="caution">
    <text evidence="11">The sequence shown here is derived from an EMBL/GenBank/DDBJ whole genome shotgun (WGS) entry which is preliminary data.</text>
</comment>
<dbReference type="HAMAP" id="MF_00454">
    <property type="entry name" value="FluC"/>
    <property type="match status" value="1"/>
</dbReference>
<dbReference type="GO" id="GO:0140114">
    <property type="term" value="P:cellular detoxification of fluoride"/>
    <property type="evidence" value="ECO:0007669"/>
    <property type="project" value="UniProtKB-UniRule"/>
</dbReference>
<evidence type="ECO:0000313" key="11">
    <source>
        <dbReference type="EMBL" id="PFG37549.1"/>
    </source>
</evidence>
<evidence type="ECO:0000256" key="6">
    <source>
        <dbReference type="ARBA" id="ARBA00023303"/>
    </source>
</evidence>
<accession>A0A2A9EH32</accession>
<evidence type="ECO:0000256" key="5">
    <source>
        <dbReference type="ARBA" id="ARBA00023136"/>
    </source>
</evidence>
<protein>
    <recommendedName>
        <fullName evidence="10">Fluoride-specific ion channel FluC</fullName>
    </recommendedName>
</protein>
<dbReference type="OrthoDB" id="9806299at2"/>
<evidence type="ECO:0000256" key="7">
    <source>
        <dbReference type="ARBA" id="ARBA00035120"/>
    </source>
</evidence>
<evidence type="ECO:0000256" key="10">
    <source>
        <dbReference type="HAMAP-Rule" id="MF_00454"/>
    </source>
</evidence>
<comment type="function">
    <text evidence="9 10">Fluoride-specific ion channel. Important for reducing fluoride concentration in the cell, thus reducing its toxicity.</text>
</comment>
<feature type="binding site" evidence="10">
    <location>
        <position position="85"/>
    </location>
    <ligand>
        <name>Na(+)</name>
        <dbReference type="ChEBI" id="CHEBI:29101"/>
        <note>structural</note>
    </ligand>
</feature>
<keyword evidence="10" id="KW-0479">Metal-binding</keyword>
<keyword evidence="5 10" id="KW-0472">Membrane</keyword>
<feature type="binding site" evidence="10">
    <location>
        <position position="88"/>
    </location>
    <ligand>
        <name>Na(+)</name>
        <dbReference type="ChEBI" id="CHEBI:29101"/>
        <note>structural</note>
    </ligand>
</feature>
<feature type="transmembrane region" description="Helical" evidence="10">
    <location>
        <begin position="107"/>
        <end position="128"/>
    </location>
</feature>
<dbReference type="GO" id="GO:0046872">
    <property type="term" value="F:metal ion binding"/>
    <property type="evidence" value="ECO:0007669"/>
    <property type="project" value="UniProtKB-KW"/>
</dbReference>
<gene>
    <name evidence="10" type="primary">fluC</name>
    <name evidence="10" type="synonym">crcB</name>
    <name evidence="11" type="ORF">ATL41_2316</name>
</gene>
<feature type="transmembrane region" description="Helical" evidence="10">
    <location>
        <begin position="45"/>
        <end position="63"/>
    </location>
</feature>
<evidence type="ECO:0000256" key="8">
    <source>
        <dbReference type="ARBA" id="ARBA00035585"/>
    </source>
</evidence>
<comment type="activity regulation">
    <text evidence="10">Na(+) is not transported, but it plays an essential structural role and its presence is essential for fluoride channel function.</text>
</comment>
<evidence type="ECO:0000256" key="4">
    <source>
        <dbReference type="ARBA" id="ARBA00022989"/>
    </source>
</evidence>
<proteinExistence type="inferred from homology"/>